<organism evidence="1 2">
    <name type="scientific">Methylocystis parvus</name>
    <dbReference type="NCBI Taxonomy" id="134"/>
    <lineage>
        <taxon>Bacteria</taxon>
        <taxon>Pseudomonadati</taxon>
        <taxon>Pseudomonadota</taxon>
        <taxon>Alphaproteobacteria</taxon>
        <taxon>Hyphomicrobiales</taxon>
        <taxon>Methylocystaceae</taxon>
        <taxon>Methylocystis</taxon>
    </lineage>
</organism>
<dbReference type="EMBL" id="CP044331">
    <property type="protein sequence ID" value="QGM98828.1"/>
    <property type="molecule type" value="Genomic_DNA"/>
</dbReference>
<evidence type="ECO:0000313" key="1">
    <source>
        <dbReference type="EMBL" id="QGM98828.1"/>
    </source>
</evidence>
<dbReference type="RefSeq" id="WP_016918688.1">
    <property type="nucleotide sequence ID" value="NZ_CP044331.1"/>
</dbReference>
<sequence length="385" mass="42496">MMSNVQALPTLERYAAESKKDEASFIASLNNADVGGRALTKGSPLWPGFHVTFEAKKGVCVSADKRRAPSGRPFLSLTAINMDRSGWYAVEFDLEPRNITDNSVVILILEAQCRETVSSFAALRMFDKSGWVDIASMEIDINADRSVRTFPIGISPAWRSKCVNAERARLILFIEAKQSIINIFDARIQIERLSSSISDERFSGLGALLLDRLSQNHSRTVGIATWTEGPDVKNLPLKSYEEVGPGLKIAFGNAALAPKLTILREGEIFRRSLDLSPIADADWLTLELDIGVSLLTIGAFALRATVSSPTTLSPAIRVVSARGHVDYEIFDKIHLSSDLTTYAQSMSLSSLLEKGDPSAERYQLIFFFDGRPETLQIEELIFSME</sequence>
<keyword evidence="2" id="KW-1185">Reference proteome</keyword>
<name>A0A6B8M8D7_9HYPH</name>
<dbReference type="KEGG" id="mpar:F7D14_15945"/>
<protein>
    <submittedName>
        <fullName evidence="1">Uncharacterized protein</fullName>
    </submittedName>
</protein>
<proteinExistence type="predicted"/>
<evidence type="ECO:0000313" key="2">
    <source>
        <dbReference type="Proteomes" id="UP000422569"/>
    </source>
</evidence>
<gene>
    <name evidence="1" type="ORF">F7D14_15945</name>
</gene>
<accession>A0A6B8M8D7</accession>
<reference evidence="1 2" key="1">
    <citation type="submission" date="2019-09" db="EMBL/GenBank/DDBJ databases">
        <title>Isolation and complete genome sequencing of Methylocystis species.</title>
        <authorList>
            <person name="Rumah B.L."/>
            <person name="Stead C.E."/>
            <person name="Stevens B.C."/>
            <person name="Minton N.P."/>
            <person name="Grosse-Honebrink A."/>
            <person name="Zhang Y."/>
        </authorList>
    </citation>
    <scope>NUCLEOTIDE SEQUENCE [LARGE SCALE GENOMIC DNA]</scope>
    <source>
        <strain evidence="1 2">BRCS2</strain>
    </source>
</reference>
<dbReference type="AlphaFoldDB" id="A0A6B8M8D7"/>
<dbReference type="Proteomes" id="UP000422569">
    <property type="component" value="Chromosome"/>
</dbReference>